<dbReference type="InterPro" id="IPR001453">
    <property type="entry name" value="MoaB/Mog_dom"/>
</dbReference>
<dbReference type="CDD" id="cd00887">
    <property type="entry name" value="MoeA"/>
    <property type="match status" value="1"/>
</dbReference>
<dbReference type="Proteomes" id="UP000075670">
    <property type="component" value="Unassembled WGS sequence"/>
</dbReference>
<dbReference type="Gene3D" id="2.40.340.10">
    <property type="entry name" value="MoeA, C-terminal, domain IV"/>
    <property type="match status" value="1"/>
</dbReference>
<dbReference type="SMART" id="SM00852">
    <property type="entry name" value="MoCF_biosynth"/>
    <property type="match status" value="1"/>
</dbReference>
<feature type="domain" description="MoaB/Mog" evidence="10">
    <location>
        <begin position="174"/>
        <end position="335"/>
    </location>
</feature>
<dbReference type="PANTHER" id="PTHR10192">
    <property type="entry name" value="MOLYBDOPTERIN BIOSYNTHESIS PROTEIN"/>
    <property type="match status" value="1"/>
</dbReference>
<keyword evidence="9 11" id="KW-0808">Transferase</keyword>
<dbReference type="InterPro" id="IPR036135">
    <property type="entry name" value="MoeA_linker/N_sf"/>
</dbReference>
<dbReference type="Pfam" id="PF03454">
    <property type="entry name" value="MoeA_C"/>
    <property type="match status" value="1"/>
</dbReference>
<dbReference type="InterPro" id="IPR036688">
    <property type="entry name" value="MoeA_C_domain_IV_sf"/>
</dbReference>
<keyword evidence="9" id="KW-0460">Magnesium</keyword>
<dbReference type="AlphaFoldDB" id="A0A151AUJ4"/>
<reference evidence="11 12" key="1">
    <citation type="submission" date="2016-02" db="EMBL/GenBank/DDBJ databases">
        <title>Genome sequence of Moorella mulderi DSM 14980.</title>
        <authorList>
            <person name="Poehlein A."/>
            <person name="Daniel R."/>
        </authorList>
    </citation>
    <scope>NUCLEOTIDE SEQUENCE [LARGE SCALE GENOMIC DNA]</scope>
    <source>
        <strain evidence="11 12">DSM 14980</strain>
    </source>
</reference>
<dbReference type="GO" id="GO:0005829">
    <property type="term" value="C:cytosol"/>
    <property type="evidence" value="ECO:0007669"/>
    <property type="project" value="TreeGrafter"/>
</dbReference>
<dbReference type="GO" id="GO:0061599">
    <property type="term" value="F:molybdopterin molybdotransferase activity"/>
    <property type="evidence" value="ECO:0007669"/>
    <property type="project" value="UniProtKB-UniRule"/>
</dbReference>
<dbReference type="EC" id="2.10.1.1" evidence="4 9"/>
<dbReference type="Pfam" id="PF00994">
    <property type="entry name" value="MoCF_biosynth"/>
    <property type="match status" value="1"/>
</dbReference>
<dbReference type="EMBL" id="LTBC01000013">
    <property type="protein sequence ID" value="KYH31242.1"/>
    <property type="molecule type" value="Genomic_DNA"/>
</dbReference>
<keyword evidence="12" id="KW-1185">Reference proteome</keyword>
<evidence type="ECO:0000256" key="8">
    <source>
        <dbReference type="ARBA" id="ARBA00047317"/>
    </source>
</evidence>
<keyword evidence="9" id="KW-0479">Metal-binding</keyword>
<dbReference type="UniPathway" id="UPA00344"/>
<dbReference type="InterPro" id="IPR005111">
    <property type="entry name" value="MoeA_C_domain_IV"/>
</dbReference>
<dbReference type="PANTHER" id="PTHR10192:SF5">
    <property type="entry name" value="GEPHYRIN"/>
    <property type="match status" value="1"/>
</dbReference>
<keyword evidence="7 9" id="KW-0501">Molybdenum cofactor biosynthesis</keyword>
<evidence type="ECO:0000256" key="9">
    <source>
        <dbReference type="RuleBase" id="RU365090"/>
    </source>
</evidence>
<dbReference type="InterPro" id="IPR036425">
    <property type="entry name" value="MoaB/Mog-like_dom_sf"/>
</dbReference>
<keyword evidence="6 9" id="KW-0500">Molybdenum</keyword>
<dbReference type="Pfam" id="PF03453">
    <property type="entry name" value="MoeA_N"/>
    <property type="match status" value="1"/>
</dbReference>
<dbReference type="SUPFAM" id="SSF63867">
    <property type="entry name" value="MoeA C-terminal domain-like"/>
    <property type="match status" value="1"/>
</dbReference>
<dbReference type="PATRIC" id="fig|1122241.3.peg.2636"/>
<dbReference type="GO" id="GO:0046872">
    <property type="term" value="F:metal ion binding"/>
    <property type="evidence" value="ECO:0007669"/>
    <property type="project" value="UniProtKB-UniRule"/>
</dbReference>
<dbReference type="SUPFAM" id="SSF63882">
    <property type="entry name" value="MoeA N-terminal region -like"/>
    <property type="match status" value="1"/>
</dbReference>
<proteinExistence type="inferred from homology"/>
<evidence type="ECO:0000313" key="12">
    <source>
        <dbReference type="Proteomes" id="UP000075670"/>
    </source>
</evidence>
<sequence length="417" mass="42251">MLLAGLKPPGLVKVKLEESAGRVLAAAVTAPGPFPPFPRSLVDGYALGPPVAAPGTIPTGLAGPGVIYRLLGTVPAGSNPDITLSPGTAAAIFTGARPPAGTVAIVPRELVGRRGDFISVPGLPPGRYLELAGAEVAAGEEVLAAGTTLGPAEIGLLAALGFREVLVYQRPRVVLATSGSELLDPAGKEGSLLKSNPAGTPAGHQAGYPGVNVPPRIYNSNFYAMAAAVEAAGGRVISLGPLADNLEEQVRAYRSALEEGDLLLATGGAGGSAGDFTAAAFTRAGGEVLFTELNIRPGRRVIAARSGEKLMLGLPGNPPAALVACYLLARPVIRALGGREPAPVTFPARLAAAIDRPRVERAFLWAQARASGNGWEVTPLPRRPGGIRAAIGANALIDLPPGTAPGPGEEVTVIMLS</sequence>
<evidence type="ECO:0000256" key="6">
    <source>
        <dbReference type="ARBA" id="ARBA00022505"/>
    </source>
</evidence>
<organism evidence="11 12">
    <name type="scientific">Moorella mulderi DSM 14980</name>
    <dbReference type="NCBI Taxonomy" id="1122241"/>
    <lineage>
        <taxon>Bacteria</taxon>
        <taxon>Bacillati</taxon>
        <taxon>Bacillota</taxon>
        <taxon>Clostridia</taxon>
        <taxon>Neomoorellales</taxon>
        <taxon>Neomoorellaceae</taxon>
        <taxon>Neomoorella</taxon>
    </lineage>
</organism>
<comment type="function">
    <text evidence="1 9">Catalyzes the insertion of molybdate into adenylated molybdopterin with the concomitant release of AMP.</text>
</comment>
<comment type="pathway">
    <text evidence="2 9">Cofactor biosynthesis; molybdopterin biosynthesis.</text>
</comment>
<name>A0A151AUJ4_9FIRM</name>
<evidence type="ECO:0000256" key="2">
    <source>
        <dbReference type="ARBA" id="ARBA00005046"/>
    </source>
</evidence>
<gene>
    <name evidence="11" type="primary">moeA_4</name>
    <name evidence="11" type="ORF">MOMUL_24780</name>
</gene>
<dbReference type="Gene3D" id="2.170.190.11">
    <property type="entry name" value="Molybdopterin biosynthesis moea protein, domain 3"/>
    <property type="match status" value="1"/>
</dbReference>
<evidence type="ECO:0000256" key="5">
    <source>
        <dbReference type="ARBA" id="ARBA00021108"/>
    </source>
</evidence>
<comment type="cofactor">
    <cofactor evidence="9">
        <name>Mg(2+)</name>
        <dbReference type="ChEBI" id="CHEBI:18420"/>
    </cofactor>
</comment>
<protein>
    <recommendedName>
        <fullName evidence="5 9">Molybdopterin molybdenumtransferase</fullName>
        <ecNumber evidence="4 9">2.10.1.1</ecNumber>
    </recommendedName>
</protein>
<dbReference type="Gene3D" id="3.40.980.10">
    <property type="entry name" value="MoaB/Mog-like domain"/>
    <property type="match status" value="1"/>
</dbReference>
<evidence type="ECO:0000256" key="1">
    <source>
        <dbReference type="ARBA" id="ARBA00002901"/>
    </source>
</evidence>
<dbReference type="SUPFAM" id="SSF53218">
    <property type="entry name" value="Molybdenum cofactor biosynthesis proteins"/>
    <property type="match status" value="1"/>
</dbReference>
<evidence type="ECO:0000256" key="4">
    <source>
        <dbReference type="ARBA" id="ARBA00013269"/>
    </source>
</evidence>
<evidence type="ECO:0000313" key="11">
    <source>
        <dbReference type="EMBL" id="KYH31242.1"/>
    </source>
</evidence>
<evidence type="ECO:0000256" key="3">
    <source>
        <dbReference type="ARBA" id="ARBA00010763"/>
    </source>
</evidence>
<evidence type="ECO:0000259" key="10">
    <source>
        <dbReference type="SMART" id="SM00852"/>
    </source>
</evidence>
<comment type="caution">
    <text evidence="11">The sequence shown here is derived from an EMBL/GenBank/DDBJ whole genome shotgun (WGS) entry which is preliminary data.</text>
</comment>
<accession>A0A151AUJ4</accession>
<comment type="catalytic activity">
    <reaction evidence="8">
        <text>adenylyl-molybdopterin + molybdate = Mo-molybdopterin + AMP + H(+)</text>
        <dbReference type="Rhea" id="RHEA:35047"/>
        <dbReference type="ChEBI" id="CHEBI:15378"/>
        <dbReference type="ChEBI" id="CHEBI:36264"/>
        <dbReference type="ChEBI" id="CHEBI:62727"/>
        <dbReference type="ChEBI" id="CHEBI:71302"/>
        <dbReference type="ChEBI" id="CHEBI:456215"/>
        <dbReference type="EC" id="2.10.1.1"/>
    </reaction>
</comment>
<dbReference type="InterPro" id="IPR038987">
    <property type="entry name" value="MoeA-like"/>
</dbReference>
<dbReference type="GO" id="GO:0006777">
    <property type="term" value="P:Mo-molybdopterin cofactor biosynthetic process"/>
    <property type="evidence" value="ECO:0007669"/>
    <property type="project" value="UniProtKB-UniRule"/>
</dbReference>
<dbReference type="Gene3D" id="3.90.105.10">
    <property type="entry name" value="Molybdopterin biosynthesis moea protein, domain 2"/>
    <property type="match status" value="1"/>
</dbReference>
<dbReference type="InterPro" id="IPR005110">
    <property type="entry name" value="MoeA_linker/N"/>
</dbReference>
<comment type="similarity">
    <text evidence="3 9">Belongs to the MoeA family.</text>
</comment>
<evidence type="ECO:0000256" key="7">
    <source>
        <dbReference type="ARBA" id="ARBA00023150"/>
    </source>
</evidence>